<keyword evidence="1" id="KW-1133">Transmembrane helix</keyword>
<feature type="transmembrane region" description="Helical" evidence="1">
    <location>
        <begin position="39"/>
        <end position="56"/>
    </location>
</feature>
<sequence length="148" mass="16639">MVIFKEVLRPPIWVLGFIYFLFLSLVIAIWAAFDTKAAVASLIPATIAIIYIAFAMRSTISFDGKELRIDQAHIDIKYLGDITILDSSAMRLLRTRDADPAAFLAIKFWVPTGLKIQVLDPRDPTPYWLITSKRGENLAALLQNSKTL</sequence>
<dbReference type="InterPro" id="IPR021443">
    <property type="entry name" value="DUF3093"/>
</dbReference>
<gene>
    <name evidence="2" type="ORF">UFOPK2928_00284</name>
</gene>
<dbReference type="AlphaFoldDB" id="A0A6J6VL87"/>
<keyword evidence="1" id="KW-0472">Membrane</keyword>
<organism evidence="2">
    <name type="scientific">freshwater metagenome</name>
    <dbReference type="NCBI Taxonomy" id="449393"/>
    <lineage>
        <taxon>unclassified sequences</taxon>
        <taxon>metagenomes</taxon>
        <taxon>ecological metagenomes</taxon>
    </lineage>
</organism>
<keyword evidence="1" id="KW-0812">Transmembrane</keyword>
<evidence type="ECO:0000313" key="2">
    <source>
        <dbReference type="EMBL" id="CAB4773241.1"/>
    </source>
</evidence>
<reference evidence="2" key="1">
    <citation type="submission" date="2020-05" db="EMBL/GenBank/DDBJ databases">
        <authorList>
            <person name="Chiriac C."/>
            <person name="Salcher M."/>
            <person name="Ghai R."/>
            <person name="Kavagutti S V."/>
        </authorList>
    </citation>
    <scope>NUCLEOTIDE SEQUENCE</scope>
</reference>
<feature type="transmembrane region" description="Helical" evidence="1">
    <location>
        <begin position="12"/>
        <end position="33"/>
    </location>
</feature>
<name>A0A6J6VL87_9ZZZZ</name>
<accession>A0A6J6VL87</accession>
<protein>
    <submittedName>
        <fullName evidence="2">Unannotated protein</fullName>
    </submittedName>
</protein>
<dbReference type="EMBL" id="CAEZZY010000017">
    <property type="protein sequence ID" value="CAB4773241.1"/>
    <property type="molecule type" value="Genomic_DNA"/>
</dbReference>
<dbReference type="Pfam" id="PF11292">
    <property type="entry name" value="DUF3093"/>
    <property type="match status" value="1"/>
</dbReference>
<proteinExistence type="predicted"/>
<evidence type="ECO:0000256" key="1">
    <source>
        <dbReference type="SAM" id="Phobius"/>
    </source>
</evidence>